<comment type="caution">
    <text evidence="4">The sequence shown here is derived from an EMBL/GenBank/DDBJ whole genome shotgun (WGS) entry which is preliminary data.</text>
</comment>
<name>A0A538TQR3_UNCEI</name>
<dbReference type="EMBL" id="VBOZ01000010">
    <property type="protein sequence ID" value="TMQ65964.1"/>
    <property type="molecule type" value="Genomic_DNA"/>
</dbReference>
<feature type="domain" description="VOC" evidence="3">
    <location>
        <begin position="170"/>
        <end position="289"/>
    </location>
</feature>
<evidence type="ECO:0000259" key="3">
    <source>
        <dbReference type="PROSITE" id="PS51819"/>
    </source>
</evidence>
<dbReference type="Gene3D" id="3.10.180.10">
    <property type="entry name" value="2,3-Dihydroxybiphenyl 1,2-Dioxygenase, domain 1"/>
    <property type="match status" value="2"/>
</dbReference>
<evidence type="ECO:0000256" key="2">
    <source>
        <dbReference type="SAM" id="MobiDB-lite"/>
    </source>
</evidence>
<dbReference type="SUPFAM" id="SSF54593">
    <property type="entry name" value="Glyoxalase/Bleomycin resistance protein/Dihydroxybiphenyl dioxygenase"/>
    <property type="match status" value="2"/>
</dbReference>
<dbReference type="GO" id="GO:0046872">
    <property type="term" value="F:metal ion binding"/>
    <property type="evidence" value="ECO:0007669"/>
    <property type="project" value="UniProtKB-KW"/>
</dbReference>
<dbReference type="PROSITE" id="PS51819">
    <property type="entry name" value="VOC"/>
    <property type="match status" value="2"/>
</dbReference>
<dbReference type="Pfam" id="PF00903">
    <property type="entry name" value="Glyoxalase"/>
    <property type="match status" value="2"/>
</dbReference>
<dbReference type="Proteomes" id="UP000317691">
    <property type="component" value="Unassembled WGS sequence"/>
</dbReference>
<protein>
    <submittedName>
        <fullName evidence="4">VOC family protein</fullName>
    </submittedName>
</protein>
<dbReference type="PANTHER" id="PTHR43279">
    <property type="entry name" value="CATECHOL-2,3-DIOXYGENASE"/>
    <property type="match status" value="1"/>
</dbReference>
<evidence type="ECO:0000313" key="4">
    <source>
        <dbReference type="EMBL" id="TMQ65964.1"/>
    </source>
</evidence>
<dbReference type="PANTHER" id="PTHR43279:SF1">
    <property type="entry name" value="CATECHOL-2,3-DIOXYGENASE"/>
    <property type="match status" value="1"/>
</dbReference>
<sequence>MSLPRLPATTAVGAVHLRVRDLDRAIGFYTEGLGLRLQGRVGDVARLGAWNSELLVLVEAPGAAKPRGTTGLYHFALLVPSRRDLARSLRHLIAKRVPLTGMSDHSVSESLYLSDPDGNGIEIYRDRPREEWPIVDGQLRMTTDPLDVESLLAECGPKDAPQAGLPSGTRMGHVHLHVAHLADSERFYSEILGFELRQRFGRTALFLAAGGYHHHIGLNTWAGVGAPPPPPGALGLLHFEVLLPDTGTLDGILKRLRAAGVPVTEAPGGGEAADPSGNAVRLLARPQSK</sequence>
<feature type="region of interest" description="Disordered" evidence="2">
    <location>
        <begin position="265"/>
        <end position="289"/>
    </location>
</feature>
<reference evidence="4 5" key="1">
    <citation type="journal article" date="2019" name="Nat. Microbiol.">
        <title>Mediterranean grassland soil C-N compound turnover is dependent on rainfall and depth, and is mediated by genomically divergent microorganisms.</title>
        <authorList>
            <person name="Diamond S."/>
            <person name="Andeer P.F."/>
            <person name="Li Z."/>
            <person name="Crits-Christoph A."/>
            <person name="Burstein D."/>
            <person name="Anantharaman K."/>
            <person name="Lane K.R."/>
            <person name="Thomas B.C."/>
            <person name="Pan C."/>
            <person name="Northen T.R."/>
            <person name="Banfield J.F."/>
        </authorList>
    </citation>
    <scope>NUCLEOTIDE SEQUENCE [LARGE SCALE GENOMIC DNA]</scope>
    <source>
        <strain evidence="4">WS_9</strain>
    </source>
</reference>
<feature type="domain" description="VOC" evidence="3">
    <location>
        <begin position="11"/>
        <end position="126"/>
    </location>
</feature>
<evidence type="ECO:0000256" key="1">
    <source>
        <dbReference type="ARBA" id="ARBA00022723"/>
    </source>
</evidence>
<dbReference type="InterPro" id="IPR004360">
    <property type="entry name" value="Glyas_Fos-R_dOase_dom"/>
</dbReference>
<keyword evidence="1" id="KW-0479">Metal-binding</keyword>
<dbReference type="AlphaFoldDB" id="A0A538TQR3"/>
<dbReference type="PROSITE" id="PS00934">
    <property type="entry name" value="GLYOXALASE_I_1"/>
    <property type="match status" value="1"/>
</dbReference>
<dbReference type="InterPro" id="IPR018146">
    <property type="entry name" value="Glyoxalase_1_CS"/>
</dbReference>
<proteinExistence type="predicted"/>
<gene>
    <name evidence="4" type="ORF">E6K79_03610</name>
</gene>
<dbReference type="InterPro" id="IPR037523">
    <property type="entry name" value="VOC_core"/>
</dbReference>
<dbReference type="GO" id="GO:0004462">
    <property type="term" value="F:lactoylglutathione lyase activity"/>
    <property type="evidence" value="ECO:0007669"/>
    <property type="project" value="InterPro"/>
</dbReference>
<organism evidence="4 5">
    <name type="scientific">Eiseniibacteriota bacterium</name>
    <dbReference type="NCBI Taxonomy" id="2212470"/>
    <lineage>
        <taxon>Bacteria</taxon>
        <taxon>Candidatus Eiseniibacteriota</taxon>
    </lineage>
</organism>
<accession>A0A538TQR3</accession>
<evidence type="ECO:0000313" key="5">
    <source>
        <dbReference type="Proteomes" id="UP000317691"/>
    </source>
</evidence>
<dbReference type="InterPro" id="IPR029068">
    <property type="entry name" value="Glyas_Bleomycin-R_OHBP_Dase"/>
</dbReference>